<dbReference type="NCBIfam" id="NF002360">
    <property type="entry name" value="PRK01322.1"/>
    <property type="match status" value="1"/>
</dbReference>
<comment type="similarity">
    <text evidence="11">Belongs to the BioW family.</text>
</comment>
<keyword evidence="14" id="KW-1185">Reference proteome</keyword>
<protein>
    <recommendedName>
        <fullName evidence="4 11">6-carboxyhexanoate--CoA ligase</fullName>
        <ecNumber evidence="4 11">6.2.1.14</ecNumber>
    </recommendedName>
    <alternativeName>
        <fullName evidence="11">Pimeloyl-CoA synthase</fullName>
    </alternativeName>
</protein>
<keyword evidence="6 11" id="KW-0547">Nucleotide-binding</keyword>
<evidence type="ECO:0000256" key="3">
    <source>
        <dbReference type="ARBA" id="ARBA00011738"/>
    </source>
</evidence>
<comment type="catalytic activity">
    <reaction evidence="10 11">
        <text>heptanedioate + ATP + CoA = 6-carboxyhexanoyl-CoA + AMP + diphosphate</text>
        <dbReference type="Rhea" id="RHEA:14781"/>
        <dbReference type="ChEBI" id="CHEBI:30616"/>
        <dbReference type="ChEBI" id="CHEBI:33019"/>
        <dbReference type="ChEBI" id="CHEBI:36165"/>
        <dbReference type="ChEBI" id="CHEBI:57287"/>
        <dbReference type="ChEBI" id="CHEBI:57360"/>
        <dbReference type="ChEBI" id="CHEBI:456215"/>
        <dbReference type="EC" id="6.2.1.14"/>
    </reaction>
</comment>
<evidence type="ECO:0000256" key="4">
    <source>
        <dbReference type="ARBA" id="ARBA00012984"/>
    </source>
</evidence>
<keyword evidence="7 11" id="KW-0093">Biotin biosynthesis</keyword>
<evidence type="ECO:0000256" key="8">
    <source>
        <dbReference type="ARBA" id="ARBA00022840"/>
    </source>
</evidence>
<comment type="cofactor">
    <cofactor evidence="1 11">
        <name>Mg(2+)</name>
        <dbReference type="ChEBI" id="CHEBI:18420"/>
    </cofactor>
</comment>
<dbReference type="EMBL" id="JAACYA010000002">
    <property type="protein sequence ID" value="MBK3332805.1"/>
    <property type="molecule type" value="Genomic_DNA"/>
</dbReference>
<dbReference type="Pfam" id="PF03744">
    <property type="entry name" value="BioW"/>
    <property type="match status" value="1"/>
</dbReference>
<evidence type="ECO:0000256" key="6">
    <source>
        <dbReference type="ARBA" id="ARBA00022741"/>
    </source>
</evidence>
<accession>A0ABS1GIY5</accession>
<comment type="pathway">
    <text evidence="2 11">Metabolic intermediate metabolism; pimeloyl-CoA biosynthesis; pimeloyl-CoA from pimelate: step 1/1.</text>
</comment>
<evidence type="ECO:0000256" key="2">
    <source>
        <dbReference type="ARBA" id="ARBA00005075"/>
    </source>
</evidence>
<evidence type="ECO:0000256" key="10">
    <source>
        <dbReference type="ARBA" id="ARBA00049553"/>
    </source>
</evidence>
<feature type="region of interest" description="Disordered" evidence="12">
    <location>
        <begin position="1"/>
        <end position="23"/>
    </location>
</feature>
<sequence>MKLFSVKGRSSLNGKHQSGAERIASEKELDKVLTQINKKITRKPFDYLSIKVSIIKKQPPVIKTLKIVEIIADSVEEATQKAVELLHSATGLSEKKIKKLIKTVHTGASPDGNNMRGAMIVNQKGERIELDPFRGVRTTEVDFIDRDKVLQKLKTKGYTERTLDALAISSKNMSHPDMLAEFCISDEPDYLTGYIATKGCYYRLTPLKEKGNPKGGRIYFVKDGVNIENLYNYLEKEAVLIEYTDTD</sequence>
<keyword evidence="8 11" id="KW-0067">ATP-binding</keyword>
<gene>
    <name evidence="11" type="primary">bioW</name>
    <name evidence="13" type="ORF">GWK41_06960</name>
</gene>
<evidence type="ECO:0000256" key="7">
    <source>
        <dbReference type="ARBA" id="ARBA00022756"/>
    </source>
</evidence>
<dbReference type="RefSeq" id="WP_200674216.1">
    <property type="nucleotide sequence ID" value="NZ_JAACYA010000002.1"/>
</dbReference>
<keyword evidence="5 11" id="KW-0436">Ligase</keyword>
<evidence type="ECO:0000256" key="9">
    <source>
        <dbReference type="ARBA" id="ARBA00022842"/>
    </source>
</evidence>
<dbReference type="InterPro" id="IPR005499">
    <property type="entry name" value="BioW"/>
</dbReference>
<dbReference type="GO" id="GO:0042410">
    <property type="term" value="F:6-carboxyhexanoate-CoA ligase activity"/>
    <property type="evidence" value="ECO:0007669"/>
    <property type="project" value="UniProtKB-EC"/>
</dbReference>
<proteinExistence type="inferred from homology"/>
<comment type="subunit">
    <text evidence="3 11">Homodimer.</text>
</comment>
<evidence type="ECO:0000256" key="11">
    <source>
        <dbReference type="HAMAP-Rule" id="MF_00668"/>
    </source>
</evidence>
<evidence type="ECO:0000256" key="1">
    <source>
        <dbReference type="ARBA" id="ARBA00001946"/>
    </source>
</evidence>
<dbReference type="Proteomes" id="UP000772812">
    <property type="component" value="Unassembled WGS sequence"/>
</dbReference>
<comment type="function">
    <text evidence="11">Catalyzes the transformation of pimelate into pimeloyl-CoA with concomitant hydrolysis of ATP to AMP.</text>
</comment>
<dbReference type="EC" id="6.2.1.14" evidence="4 11"/>
<name>A0ABS1GIY5_9AQUI</name>
<reference evidence="13 14" key="1">
    <citation type="journal article" date="2021" name="Syst. Appl. Microbiol.">
        <title>Persephonella atlantica sp. nov.: How to adapt to physico-chemical gradients in high temperature hydrothermal habitats.</title>
        <authorList>
            <person name="Francois D.X."/>
            <person name="Godfroy A."/>
            <person name="Mathien C."/>
            <person name="Aube J."/>
            <person name="Cathalot C."/>
            <person name="Lesongeur F."/>
            <person name="L'Haridon S."/>
            <person name="Philippon X."/>
            <person name="Roussel E.G."/>
        </authorList>
    </citation>
    <scope>NUCLEOTIDE SEQUENCE [LARGE SCALE GENOMIC DNA]</scope>
    <source>
        <strain evidence="13 14">MO1340</strain>
    </source>
</reference>
<evidence type="ECO:0000256" key="12">
    <source>
        <dbReference type="SAM" id="MobiDB-lite"/>
    </source>
</evidence>
<evidence type="ECO:0000313" key="13">
    <source>
        <dbReference type="EMBL" id="MBK3332805.1"/>
    </source>
</evidence>
<keyword evidence="9 11" id="KW-0460">Magnesium</keyword>
<evidence type="ECO:0000313" key="14">
    <source>
        <dbReference type="Proteomes" id="UP000772812"/>
    </source>
</evidence>
<evidence type="ECO:0000256" key="5">
    <source>
        <dbReference type="ARBA" id="ARBA00022598"/>
    </source>
</evidence>
<comment type="caution">
    <text evidence="13">The sequence shown here is derived from an EMBL/GenBank/DDBJ whole genome shotgun (WGS) entry which is preliminary data.</text>
</comment>
<dbReference type="HAMAP" id="MF_00668">
    <property type="entry name" value="BioW"/>
    <property type="match status" value="1"/>
</dbReference>
<organism evidence="13 14">
    <name type="scientific">Persephonella atlantica</name>
    <dbReference type="NCBI Taxonomy" id="2699429"/>
    <lineage>
        <taxon>Bacteria</taxon>
        <taxon>Pseudomonadati</taxon>
        <taxon>Aquificota</taxon>
        <taxon>Aquificia</taxon>
        <taxon>Aquificales</taxon>
        <taxon>Hydrogenothermaceae</taxon>
        <taxon>Persephonella</taxon>
    </lineage>
</organism>